<keyword evidence="2" id="KW-0805">Transcription regulation</keyword>
<comment type="similarity">
    <text evidence="1">Belongs to the LysR transcriptional regulatory family.</text>
</comment>
<dbReference type="Pfam" id="PF03466">
    <property type="entry name" value="LysR_substrate"/>
    <property type="match status" value="1"/>
</dbReference>
<dbReference type="PANTHER" id="PTHR30427:SF1">
    <property type="entry name" value="TRANSCRIPTIONAL ACTIVATOR PROTEIN LYSR"/>
    <property type="match status" value="1"/>
</dbReference>
<protein>
    <submittedName>
        <fullName evidence="6">LysR family transcriptional regulator</fullName>
    </submittedName>
</protein>
<dbReference type="InterPro" id="IPR005119">
    <property type="entry name" value="LysR_subst-bd"/>
</dbReference>
<feature type="domain" description="HTH lysR-type" evidence="5">
    <location>
        <begin position="13"/>
        <end position="64"/>
    </location>
</feature>
<dbReference type="SUPFAM" id="SSF46785">
    <property type="entry name" value="Winged helix' DNA-binding domain"/>
    <property type="match status" value="1"/>
</dbReference>
<evidence type="ECO:0000313" key="6">
    <source>
        <dbReference type="EMBL" id="RBW60942.1"/>
    </source>
</evidence>
<keyword evidence="3" id="KW-0238">DNA-binding</keyword>
<dbReference type="RefSeq" id="WP_113821974.1">
    <property type="nucleotide sequence ID" value="NZ_QOCE01000009.1"/>
</dbReference>
<dbReference type="PRINTS" id="PR00039">
    <property type="entry name" value="HTHLYSR"/>
</dbReference>
<dbReference type="PANTHER" id="PTHR30427">
    <property type="entry name" value="TRANSCRIPTIONAL ACTIVATOR PROTEIN LYSR"/>
    <property type="match status" value="1"/>
</dbReference>
<dbReference type="Proteomes" id="UP000252706">
    <property type="component" value="Unassembled WGS sequence"/>
</dbReference>
<evidence type="ECO:0000256" key="2">
    <source>
        <dbReference type="ARBA" id="ARBA00023015"/>
    </source>
</evidence>
<comment type="caution">
    <text evidence="6">The sequence shown here is derived from an EMBL/GenBank/DDBJ whole genome shotgun (WGS) entry which is preliminary data.</text>
</comment>
<evidence type="ECO:0000259" key="5">
    <source>
        <dbReference type="PROSITE" id="PS50931"/>
    </source>
</evidence>
<evidence type="ECO:0000313" key="7">
    <source>
        <dbReference type="Proteomes" id="UP000252706"/>
    </source>
</evidence>
<dbReference type="PROSITE" id="PS50931">
    <property type="entry name" value="HTH_LYSR"/>
    <property type="match status" value="1"/>
</dbReference>
<dbReference type="SUPFAM" id="SSF53850">
    <property type="entry name" value="Periplasmic binding protein-like II"/>
    <property type="match status" value="1"/>
</dbReference>
<dbReference type="AlphaFoldDB" id="A0A366XBH9"/>
<keyword evidence="4" id="KW-0804">Transcription</keyword>
<dbReference type="OrthoDB" id="8479870at2"/>
<dbReference type="Gene3D" id="1.10.10.10">
    <property type="entry name" value="Winged helix-like DNA-binding domain superfamily/Winged helix DNA-binding domain"/>
    <property type="match status" value="1"/>
</dbReference>
<dbReference type="InterPro" id="IPR036390">
    <property type="entry name" value="WH_DNA-bd_sf"/>
</dbReference>
<dbReference type="Pfam" id="PF00126">
    <property type="entry name" value="HTH_1"/>
    <property type="match status" value="1"/>
</dbReference>
<reference evidence="6 7" key="1">
    <citation type="submission" date="2018-07" db="EMBL/GenBank/DDBJ databases">
        <title>Modular assembly of carbohydrate-degrading microbial communities in the ocean.</title>
        <authorList>
            <person name="Enke T.N."/>
            <person name="Datta M.S."/>
            <person name="Schwartzman J.A."/>
            <person name="Cermak N."/>
            <person name="Schmitz D.A."/>
            <person name="Barrere J."/>
            <person name="Cordero O.X."/>
        </authorList>
    </citation>
    <scope>NUCLEOTIDE SEQUENCE [LARGE SCALE GENOMIC DNA]</scope>
    <source>
        <strain evidence="6 7">C3M10</strain>
    </source>
</reference>
<dbReference type="GO" id="GO:0010628">
    <property type="term" value="P:positive regulation of gene expression"/>
    <property type="evidence" value="ECO:0007669"/>
    <property type="project" value="TreeGrafter"/>
</dbReference>
<dbReference type="EMBL" id="QOCE01000009">
    <property type="protein sequence ID" value="RBW60942.1"/>
    <property type="molecule type" value="Genomic_DNA"/>
</dbReference>
<dbReference type="GO" id="GO:0003700">
    <property type="term" value="F:DNA-binding transcription factor activity"/>
    <property type="evidence" value="ECO:0007669"/>
    <property type="project" value="InterPro"/>
</dbReference>
<sequence>MRRKSWHSLSEYQALRALMQGGTATVAAERLGLSQSAVSRSIGSLEARTGLTLFERESGRLRPTEEAVRLNHRLDPLFEALDRIDGPTQPVKETLRLIAPPTYAHRFLVSQIASFLAINPHFFVSLEVNTSDEVIRAILEDRFDLGLTGIELARAGVKMQAFRTSSAVCVMTADHPLAVQEDVLPIDLNNQPFVAIASRHARRTQLDKIFSQARSNPRIMAEVSTSFAAVDLAKEGLGLAVVNPFPVYHYRSDDLVFRRFVSQIEYRSYFVMSDQRPLPRVARAFIRHLRLHTPSDPHSKKVAANT</sequence>
<accession>A0A366XBH9</accession>
<gene>
    <name evidence="6" type="ORF">DS909_03055</name>
</gene>
<organism evidence="6 7">
    <name type="scientific">Phaeobacter gallaeciensis</name>
    <dbReference type="NCBI Taxonomy" id="60890"/>
    <lineage>
        <taxon>Bacteria</taxon>
        <taxon>Pseudomonadati</taxon>
        <taxon>Pseudomonadota</taxon>
        <taxon>Alphaproteobacteria</taxon>
        <taxon>Rhodobacterales</taxon>
        <taxon>Roseobacteraceae</taxon>
        <taxon>Phaeobacter</taxon>
    </lineage>
</organism>
<dbReference type="GO" id="GO:0043565">
    <property type="term" value="F:sequence-specific DNA binding"/>
    <property type="evidence" value="ECO:0007669"/>
    <property type="project" value="TreeGrafter"/>
</dbReference>
<proteinExistence type="inferred from homology"/>
<name>A0A366XBH9_9RHOB</name>
<dbReference type="Gene3D" id="3.40.190.290">
    <property type="match status" value="1"/>
</dbReference>
<evidence type="ECO:0000256" key="3">
    <source>
        <dbReference type="ARBA" id="ARBA00023125"/>
    </source>
</evidence>
<evidence type="ECO:0000256" key="1">
    <source>
        <dbReference type="ARBA" id="ARBA00009437"/>
    </source>
</evidence>
<dbReference type="InterPro" id="IPR036388">
    <property type="entry name" value="WH-like_DNA-bd_sf"/>
</dbReference>
<evidence type="ECO:0000256" key="4">
    <source>
        <dbReference type="ARBA" id="ARBA00023163"/>
    </source>
</evidence>
<dbReference type="InterPro" id="IPR000847">
    <property type="entry name" value="LysR_HTH_N"/>
</dbReference>